<feature type="compositionally biased region" description="Basic residues" evidence="1">
    <location>
        <begin position="108"/>
        <end position="119"/>
    </location>
</feature>
<sequence>MDARELTRDEKKKIRTLVTGMCANYDRESGLCLPLDCACYMLHKCWTGAYCRYFREAVLPLNPELQASLTTEGISPELRACAVCGKAFLPEGRQAYCSDACKAEGNRRKSRERMRKMREKRPGGCYDLPPPKA</sequence>
<dbReference type="Proteomes" id="UP000032483">
    <property type="component" value="Unassembled WGS sequence"/>
</dbReference>
<dbReference type="EMBL" id="JXXK01000016">
    <property type="protein sequence ID" value="KJF39565.1"/>
    <property type="molecule type" value="Genomic_DNA"/>
</dbReference>
<gene>
    <name evidence="3" type="ORF">TQ39_11765</name>
</gene>
<name>A0A0D8IXW8_9FIRM</name>
<protein>
    <recommendedName>
        <fullName evidence="2">Cysteine-rich VLP domain-containing protein</fullName>
    </recommendedName>
</protein>
<dbReference type="InterPro" id="IPR025973">
    <property type="entry name" value="Cys_rich_VLP_dom"/>
</dbReference>
<accession>A0A0D8IXW8</accession>
<evidence type="ECO:0000313" key="3">
    <source>
        <dbReference type="EMBL" id="KJF39565.1"/>
    </source>
</evidence>
<comment type="caution">
    <text evidence="3">The sequence shown here is derived from an EMBL/GenBank/DDBJ whole genome shotgun (WGS) entry which is preliminary data.</text>
</comment>
<evidence type="ECO:0000259" key="2">
    <source>
        <dbReference type="Pfam" id="PF14194"/>
    </source>
</evidence>
<evidence type="ECO:0000313" key="4">
    <source>
        <dbReference type="Proteomes" id="UP000032483"/>
    </source>
</evidence>
<dbReference type="RefSeq" id="WP_050005650.1">
    <property type="nucleotide sequence ID" value="NZ_JBKSRG010000028.1"/>
</dbReference>
<evidence type="ECO:0000256" key="1">
    <source>
        <dbReference type="SAM" id="MobiDB-lite"/>
    </source>
</evidence>
<reference evidence="3" key="1">
    <citation type="submission" date="2015-02" db="EMBL/GenBank/DDBJ databases">
        <title>A novel member of the family Ruminococcaceae isolated from human feces.</title>
        <authorList>
            <person name="Shkoporov A.N."/>
            <person name="Chaplin A.V."/>
            <person name="Motuzova O.V."/>
            <person name="Kafarskaia L.I."/>
            <person name="Khokhlova E.V."/>
            <person name="Efimov B.A."/>
        </authorList>
    </citation>
    <scope>NUCLEOTIDE SEQUENCE [LARGE SCALE GENOMIC DNA]</scope>
    <source>
        <strain evidence="3">585-1</strain>
    </source>
</reference>
<dbReference type="GeneID" id="79840280"/>
<dbReference type="Pfam" id="PF14194">
    <property type="entry name" value="Cys_rich_VLP"/>
    <property type="match status" value="1"/>
</dbReference>
<feature type="domain" description="Cysteine-rich VLP" evidence="2">
    <location>
        <begin position="7"/>
        <end position="61"/>
    </location>
</feature>
<organism evidence="3 4">
    <name type="scientific">Ruthenibacterium lactatiformans</name>
    <dbReference type="NCBI Taxonomy" id="1550024"/>
    <lineage>
        <taxon>Bacteria</taxon>
        <taxon>Bacillati</taxon>
        <taxon>Bacillota</taxon>
        <taxon>Clostridia</taxon>
        <taxon>Eubacteriales</taxon>
        <taxon>Oscillospiraceae</taxon>
        <taxon>Ruthenibacterium</taxon>
    </lineage>
</organism>
<dbReference type="PATRIC" id="fig|1550024.3.peg.2682"/>
<dbReference type="AlphaFoldDB" id="A0A0D8IXW8"/>
<proteinExistence type="predicted"/>
<feature type="region of interest" description="Disordered" evidence="1">
    <location>
        <begin position="106"/>
        <end position="133"/>
    </location>
</feature>
<keyword evidence="4" id="KW-1185">Reference proteome</keyword>